<accession>A0A1X7VYF1</accession>
<dbReference type="InParanoid" id="A0A1X7VYF1"/>
<proteinExistence type="predicted"/>
<feature type="compositionally biased region" description="Basic and acidic residues" evidence="1">
    <location>
        <begin position="112"/>
        <end position="125"/>
    </location>
</feature>
<feature type="compositionally biased region" description="Basic and acidic residues" evidence="1">
    <location>
        <begin position="150"/>
        <end position="176"/>
    </location>
</feature>
<sequence>METSLPETVAKKKRFLPQWMLASTNQQHAHTTTTSSHKKQKRRDIIDTFYGPPAMKRRVPLQDVINNKKRCIDYLKEKQNEHRAKECQEDKAKRLRKMQEYAQRARSITNESADHREECLSDQRHRNQQRISTESMAQREERLLDLRERDHERRASESEEQRAQHNQIMREYRRELLANQPPPASSPESVRQQHLSRKDLTKFKK</sequence>
<name>A0A1X7VYF1_AMPQE</name>
<protein>
    <submittedName>
        <fullName evidence="2">Uncharacterized protein</fullName>
    </submittedName>
</protein>
<feature type="region of interest" description="Disordered" evidence="1">
    <location>
        <begin position="22"/>
        <end position="41"/>
    </location>
</feature>
<evidence type="ECO:0000313" key="2">
    <source>
        <dbReference type="EnsemblMetazoa" id="Aqu2.1.44504_001"/>
    </source>
</evidence>
<evidence type="ECO:0000256" key="1">
    <source>
        <dbReference type="SAM" id="MobiDB-lite"/>
    </source>
</evidence>
<feature type="compositionally biased region" description="Basic and acidic residues" evidence="1">
    <location>
        <begin position="196"/>
        <end position="205"/>
    </location>
</feature>
<reference evidence="2" key="1">
    <citation type="submission" date="2017-05" db="UniProtKB">
        <authorList>
            <consortium name="EnsemblMetazoa"/>
        </authorList>
    </citation>
    <scope>IDENTIFICATION</scope>
</reference>
<dbReference type="AlphaFoldDB" id="A0A1X7VYF1"/>
<feature type="region of interest" description="Disordered" evidence="1">
    <location>
        <begin position="105"/>
        <end position="138"/>
    </location>
</feature>
<dbReference type="EnsemblMetazoa" id="Aqu2.1.44504_001">
    <property type="protein sequence ID" value="Aqu2.1.44504_001"/>
    <property type="gene ID" value="Aqu2.1.44504"/>
</dbReference>
<feature type="region of interest" description="Disordered" evidence="1">
    <location>
        <begin position="150"/>
        <end position="205"/>
    </location>
</feature>
<organism evidence="2">
    <name type="scientific">Amphimedon queenslandica</name>
    <name type="common">Sponge</name>
    <dbReference type="NCBI Taxonomy" id="400682"/>
    <lineage>
        <taxon>Eukaryota</taxon>
        <taxon>Metazoa</taxon>
        <taxon>Porifera</taxon>
        <taxon>Demospongiae</taxon>
        <taxon>Heteroscleromorpha</taxon>
        <taxon>Haplosclerida</taxon>
        <taxon>Niphatidae</taxon>
        <taxon>Amphimedon</taxon>
    </lineage>
</organism>
<feature type="compositionally biased region" description="Low complexity" evidence="1">
    <location>
        <begin position="22"/>
        <end position="35"/>
    </location>
</feature>